<feature type="region of interest" description="Disordered" evidence="1">
    <location>
        <begin position="162"/>
        <end position="195"/>
    </location>
</feature>
<evidence type="ECO:0000313" key="7">
    <source>
        <dbReference type="Proteomes" id="UP000294772"/>
    </source>
</evidence>
<feature type="compositionally biased region" description="Low complexity" evidence="1">
    <location>
        <begin position="162"/>
        <end position="173"/>
    </location>
</feature>
<dbReference type="InterPro" id="IPR011723">
    <property type="entry name" value="Znf/thioredoxin_put"/>
</dbReference>
<organism evidence="4 6">
    <name type="scientific">Caldimonas thermodepolymerans</name>
    <dbReference type="NCBI Taxonomy" id="215580"/>
    <lineage>
        <taxon>Bacteria</taxon>
        <taxon>Pseudomonadati</taxon>
        <taxon>Pseudomonadota</taxon>
        <taxon>Betaproteobacteria</taxon>
        <taxon>Burkholderiales</taxon>
        <taxon>Sphaerotilaceae</taxon>
        <taxon>Caldimonas</taxon>
    </lineage>
</organism>
<keyword evidence="2" id="KW-1133">Transmembrane helix</keyword>
<dbReference type="Proteomes" id="UP000239406">
    <property type="component" value="Unassembled WGS sequence"/>
</dbReference>
<keyword evidence="2" id="KW-0812">Transmembrane</keyword>
<gene>
    <name evidence="4" type="ORF">C1702_11425</name>
    <name evidence="5" type="ORF">EV676_102566</name>
</gene>
<feature type="transmembrane region" description="Helical" evidence="2">
    <location>
        <begin position="215"/>
        <end position="234"/>
    </location>
</feature>
<dbReference type="OrthoDB" id="5294582at2"/>
<reference evidence="4 6" key="1">
    <citation type="submission" date="2018-02" db="EMBL/GenBank/DDBJ databases">
        <title>Reclassifiation of [Polyangium] brachysporum DSM 7029 as Guopingzhaonella breviflexa gen. nov., sp. nov., a member of the family Comamonadaceae.</title>
        <authorList>
            <person name="Tang B."/>
        </authorList>
    </citation>
    <scope>NUCLEOTIDE SEQUENCE [LARGE SCALE GENOMIC DNA]</scope>
    <source>
        <strain evidence="4 6">DSM 15344</strain>
    </source>
</reference>
<dbReference type="AlphaFoldDB" id="A0A2S5T3J7"/>
<sequence length="368" mass="39749">MSLATRCPACHTTFRVVQDQLKVSEGWVRCGRCNEVFNAIEGLFDLERDGMPPPAPAPRAAQAPARQVPPPPPPPAPAPAVPPPPAPQAAAGAPAAAAATVEEDEADEVTTAYDVLDSRFLSRSTYGAHEAPEKDEDDGFADARFDSTLEEHELESQAVAAGLGAAPPSAGGEAARRKSRLRGTPVRERRSSADDDEVAPEFLRKAERAERWRRPWVRAVLGLVALLLLGALLLQVAHHQRDRLAATYPATRPWLERLCDVARCTVGPWQHIEAIVIGGSSLSAGAATDSYRLSVLVRNDGNVPVAVPHIELRLADYNGELITRRALSPADFRHRQVVIAPRSEVSLDLEFTSPGRRVASFTVSAFYP</sequence>
<dbReference type="Pfam" id="PF11906">
    <property type="entry name" value="DUF3426"/>
    <property type="match status" value="1"/>
</dbReference>
<reference evidence="5 7" key="2">
    <citation type="submission" date="2019-03" db="EMBL/GenBank/DDBJ databases">
        <title>Genomic Encyclopedia of Type Strains, Phase IV (KMG-IV): sequencing the most valuable type-strain genomes for metagenomic binning, comparative biology and taxonomic classification.</title>
        <authorList>
            <person name="Goeker M."/>
        </authorList>
    </citation>
    <scope>NUCLEOTIDE SEQUENCE [LARGE SCALE GENOMIC DNA]</scope>
    <source>
        <strain evidence="5 7">DSM 15264</strain>
    </source>
</reference>
<name>A0A2S5T3J7_9BURK</name>
<evidence type="ECO:0000313" key="6">
    <source>
        <dbReference type="Proteomes" id="UP000239406"/>
    </source>
</evidence>
<accession>A0A2S5T3J7</accession>
<dbReference type="NCBIfam" id="TIGR02098">
    <property type="entry name" value="MJ0042_CXXC"/>
    <property type="match status" value="1"/>
</dbReference>
<feature type="region of interest" description="Disordered" evidence="1">
    <location>
        <begin position="48"/>
        <end position="108"/>
    </location>
</feature>
<evidence type="ECO:0000313" key="5">
    <source>
        <dbReference type="EMBL" id="TCP09053.1"/>
    </source>
</evidence>
<dbReference type="EMBL" id="SLXF01000002">
    <property type="protein sequence ID" value="TCP09053.1"/>
    <property type="molecule type" value="Genomic_DNA"/>
</dbReference>
<evidence type="ECO:0000256" key="2">
    <source>
        <dbReference type="SAM" id="Phobius"/>
    </source>
</evidence>
<keyword evidence="6" id="KW-1185">Reference proteome</keyword>
<dbReference type="Pfam" id="PF13719">
    <property type="entry name" value="Zn_ribbon_5"/>
    <property type="match status" value="1"/>
</dbReference>
<comment type="caution">
    <text evidence="4">The sequence shown here is derived from an EMBL/GenBank/DDBJ whole genome shotgun (WGS) entry which is preliminary data.</text>
</comment>
<evidence type="ECO:0000259" key="3">
    <source>
        <dbReference type="Pfam" id="PF13719"/>
    </source>
</evidence>
<evidence type="ECO:0000256" key="1">
    <source>
        <dbReference type="SAM" id="MobiDB-lite"/>
    </source>
</evidence>
<feature type="compositionally biased region" description="Low complexity" evidence="1">
    <location>
        <begin position="88"/>
        <end position="100"/>
    </location>
</feature>
<evidence type="ECO:0000313" key="4">
    <source>
        <dbReference type="EMBL" id="PPE69542.1"/>
    </source>
</evidence>
<dbReference type="RefSeq" id="WP_104357836.1">
    <property type="nucleotide sequence ID" value="NZ_CP064338.1"/>
</dbReference>
<feature type="compositionally biased region" description="Pro residues" evidence="1">
    <location>
        <begin position="67"/>
        <end position="87"/>
    </location>
</feature>
<proteinExistence type="predicted"/>
<dbReference type="EMBL" id="PSNY01000011">
    <property type="protein sequence ID" value="PPE69542.1"/>
    <property type="molecule type" value="Genomic_DNA"/>
</dbReference>
<dbReference type="InterPro" id="IPR021834">
    <property type="entry name" value="DUF3426"/>
</dbReference>
<feature type="domain" description="Zinc finger/thioredoxin putative" evidence="3">
    <location>
        <begin position="3"/>
        <end position="39"/>
    </location>
</feature>
<protein>
    <submittedName>
        <fullName evidence="5">Zn finger-like uncharacterized protein</fullName>
    </submittedName>
</protein>
<keyword evidence="2" id="KW-0472">Membrane</keyword>
<dbReference type="Proteomes" id="UP000294772">
    <property type="component" value="Unassembled WGS sequence"/>
</dbReference>